<feature type="domain" description="Integrase catalytic" evidence="1">
    <location>
        <begin position="1114"/>
        <end position="1197"/>
    </location>
</feature>
<gene>
    <name evidence="2" type="primary">OSJNBa0094O15.10</name>
</gene>
<dbReference type="InterPro" id="IPR012337">
    <property type="entry name" value="RNaseH-like_sf"/>
</dbReference>
<reference evidence="3" key="1">
    <citation type="journal article" date="2005" name="Nature">
        <title>The map-based sequence of the rice genome.</title>
        <authorList>
            <consortium name="International rice genome sequencing project (IRGSP)"/>
            <person name="Matsumoto T."/>
            <person name="Wu J."/>
            <person name="Kanamori H."/>
            <person name="Katayose Y."/>
            <person name="Fujisawa M."/>
            <person name="Namiki N."/>
            <person name="Mizuno H."/>
            <person name="Yamamoto K."/>
            <person name="Antonio B.A."/>
            <person name="Baba T."/>
            <person name="Sakata K."/>
            <person name="Nagamura Y."/>
            <person name="Aoki H."/>
            <person name="Arikawa K."/>
            <person name="Arita K."/>
            <person name="Bito T."/>
            <person name="Chiden Y."/>
            <person name="Fujitsuka N."/>
            <person name="Fukunaka R."/>
            <person name="Hamada M."/>
            <person name="Harada C."/>
            <person name="Hayashi A."/>
            <person name="Hijishita S."/>
            <person name="Honda M."/>
            <person name="Hosokawa S."/>
            <person name="Ichikawa Y."/>
            <person name="Idonuma A."/>
            <person name="Iijima M."/>
            <person name="Ikeda M."/>
            <person name="Ikeno M."/>
            <person name="Ito K."/>
            <person name="Ito S."/>
            <person name="Ito T."/>
            <person name="Ito Y."/>
            <person name="Ito Y."/>
            <person name="Iwabuchi A."/>
            <person name="Kamiya K."/>
            <person name="Karasawa W."/>
            <person name="Kurita K."/>
            <person name="Katagiri S."/>
            <person name="Kikuta A."/>
            <person name="Kobayashi H."/>
            <person name="Kobayashi N."/>
            <person name="Machita K."/>
            <person name="Maehara T."/>
            <person name="Masukawa M."/>
            <person name="Mizubayashi T."/>
            <person name="Mukai Y."/>
            <person name="Nagasaki H."/>
            <person name="Nagata Y."/>
            <person name="Naito S."/>
            <person name="Nakashima M."/>
            <person name="Nakama Y."/>
            <person name="Nakamichi Y."/>
            <person name="Nakamura M."/>
            <person name="Meguro A."/>
            <person name="Negishi M."/>
            <person name="Ohta I."/>
            <person name="Ohta T."/>
            <person name="Okamoto M."/>
            <person name="Ono N."/>
            <person name="Saji S."/>
            <person name="Sakaguchi M."/>
            <person name="Sakai K."/>
            <person name="Shibata M."/>
            <person name="Shimokawa T."/>
            <person name="Song J."/>
            <person name="Takazaki Y."/>
            <person name="Terasawa K."/>
            <person name="Tsugane M."/>
            <person name="Tsuji K."/>
            <person name="Ueda S."/>
            <person name="Waki K."/>
            <person name="Yamagata H."/>
            <person name="Yamamoto M."/>
            <person name="Yamamoto S."/>
            <person name="Yamane H."/>
            <person name="Yoshiki S."/>
            <person name="Yoshihara R."/>
            <person name="Yukawa K."/>
            <person name="Zhong H."/>
            <person name="Yano M."/>
            <person name="Yuan Q."/>
            <person name="Ouyang S."/>
            <person name="Liu J."/>
            <person name="Jones K.M."/>
            <person name="Gansberger K."/>
            <person name="Moffat K."/>
            <person name="Hill J."/>
            <person name="Bera J."/>
            <person name="Fadrosh D."/>
            <person name="Jin S."/>
            <person name="Johri S."/>
            <person name="Kim M."/>
            <person name="Overton L."/>
            <person name="Reardon M."/>
            <person name="Tsitrin T."/>
            <person name="Vuong H."/>
            <person name="Weaver B."/>
            <person name="Ciecko A."/>
            <person name="Tallon L."/>
            <person name="Jackson J."/>
            <person name="Pai G."/>
            <person name="Aken S.V."/>
            <person name="Utterback T."/>
            <person name="Reidmuller S."/>
            <person name="Feldblyum T."/>
            <person name="Hsiao J."/>
            <person name="Zismann V."/>
            <person name="Iobst S."/>
            <person name="de Vazeille A.R."/>
            <person name="Buell C.R."/>
            <person name="Ying K."/>
            <person name="Li Y."/>
            <person name="Lu T."/>
            <person name="Huang Y."/>
            <person name="Zhao Q."/>
            <person name="Feng Q."/>
            <person name="Zhang L."/>
            <person name="Zhu J."/>
            <person name="Weng Q."/>
            <person name="Mu J."/>
            <person name="Lu Y."/>
            <person name="Fan D."/>
            <person name="Liu Y."/>
            <person name="Guan J."/>
            <person name="Zhang Y."/>
            <person name="Yu S."/>
            <person name="Liu X."/>
            <person name="Zhang Y."/>
            <person name="Hong G."/>
            <person name="Han B."/>
            <person name="Choisne N."/>
            <person name="Demange N."/>
            <person name="Orjeda G."/>
            <person name="Samain S."/>
            <person name="Cattolico L."/>
            <person name="Pelletier E."/>
            <person name="Couloux A."/>
            <person name="Segurens B."/>
            <person name="Wincker P."/>
            <person name="D'Hont A."/>
            <person name="Scarpelli C."/>
            <person name="Weissenbach J."/>
            <person name="Salanoubat M."/>
            <person name="Quetier F."/>
            <person name="Yu Y."/>
            <person name="Kim H.R."/>
            <person name="Rambo T."/>
            <person name="Currie J."/>
            <person name="Collura K."/>
            <person name="Luo M."/>
            <person name="Yang T."/>
            <person name="Ammiraju J.S.S."/>
            <person name="Engler F."/>
            <person name="Soderlund C."/>
            <person name="Wing R.A."/>
            <person name="Palmer L.E."/>
            <person name="de la Bastide M."/>
            <person name="Spiegel L."/>
            <person name="Nascimento L."/>
            <person name="Zutavern T."/>
            <person name="O'Shaughnessy A."/>
            <person name="Dike S."/>
            <person name="Dedhia N."/>
            <person name="Preston R."/>
            <person name="Balija V."/>
            <person name="McCombie W.R."/>
            <person name="Chow T."/>
            <person name="Chen H."/>
            <person name="Chung M."/>
            <person name="Chen C."/>
            <person name="Shaw J."/>
            <person name="Wu H."/>
            <person name="Hsiao K."/>
            <person name="Chao Y."/>
            <person name="Chu M."/>
            <person name="Cheng C."/>
            <person name="Hour A."/>
            <person name="Lee P."/>
            <person name="Lin S."/>
            <person name="Lin Y."/>
            <person name="Liou J."/>
            <person name="Liu S."/>
            <person name="Hsing Y."/>
            <person name="Raghuvanshi S."/>
            <person name="Mohanty A."/>
            <person name="Bharti A.K."/>
            <person name="Gaur A."/>
            <person name="Gupta V."/>
            <person name="Kumar D."/>
            <person name="Ravi V."/>
            <person name="Vij S."/>
            <person name="Kapur A."/>
            <person name="Khurana P."/>
            <person name="Khurana P."/>
            <person name="Khurana J.P."/>
            <person name="Tyagi A.K."/>
            <person name="Gaikwad K."/>
            <person name="Singh A."/>
            <person name="Dalal V."/>
            <person name="Srivastava S."/>
            <person name="Dixit A."/>
            <person name="Pal A.K."/>
            <person name="Ghazi I.A."/>
            <person name="Yadav M."/>
            <person name="Pandit A."/>
            <person name="Bhargava A."/>
            <person name="Sureshbabu K."/>
            <person name="Batra K."/>
            <person name="Sharma T.R."/>
            <person name="Mohapatra T."/>
            <person name="Singh N.K."/>
            <person name="Messing J."/>
            <person name="Nelson A.B."/>
            <person name="Fuks G."/>
            <person name="Kavchok S."/>
            <person name="Keizer G."/>
            <person name="Linton E."/>
            <person name="Llaca V."/>
            <person name="Song R."/>
            <person name="Tanyolac B."/>
            <person name="Young S."/>
            <person name="Ho-Il K."/>
            <person name="Hahn J.H."/>
            <person name="Sangsakoo G."/>
            <person name="Vanavichit A."/>
            <person name="de Mattos Luiz.A.T."/>
            <person name="Zimmer P.D."/>
            <person name="Malone G."/>
            <person name="Dellagostin O."/>
            <person name="de Oliveira A.C."/>
            <person name="Bevan M."/>
            <person name="Bancroft I."/>
            <person name="Minx P."/>
            <person name="Cordum H."/>
            <person name="Wilson R."/>
            <person name="Cheng Z."/>
            <person name="Jin W."/>
            <person name="Jiang J."/>
            <person name="Leong S.A."/>
            <person name="Iwama H."/>
            <person name="Gojobori T."/>
            <person name="Itoh T."/>
            <person name="Niimura Y."/>
            <person name="Fujii Y."/>
            <person name="Habara T."/>
            <person name="Sakai H."/>
            <person name="Sato Y."/>
            <person name="Wilson G."/>
            <person name="Kumar K."/>
            <person name="McCouch S."/>
            <person name="Juretic N."/>
            <person name="Hoen D."/>
            <person name="Wright S."/>
            <person name="Bruskiewich R."/>
            <person name="Bureau T."/>
            <person name="Miyao A."/>
            <person name="Hirochika H."/>
            <person name="Nishikawa T."/>
            <person name="Kadowaki K."/>
            <person name="Sugiura M."/>
            <person name="Burr B."/>
            <person name="Sasaki T."/>
        </authorList>
    </citation>
    <scope>NUCLEOTIDE SEQUENCE [LARGE SCALE GENOMIC DNA]</scope>
    <source>
        <strain evidence="3">cv. Nipponbare</strain>
    </source>
</reference>
<dbReference type="Gene3D" id="3.10.10.10">
    <property type="entry name" value="HIV Type 1 Reverse Transcriptase, subunit A, domain 1"/>
    <property type="match status" value="1"/>
</dbReference>
<organism evidence="2 3">
    <name type="scientific">Oryza sativa subsp. japonica</name>
    <name type="common">Rice</name>
    <dbReference type="NCBI Taxonomy" id="39947"/>
    <lineage>
        <taxon>Eukaryota</taxon>
        <taxon>Viridiplantae</taxon>
        <taxon>Streptophyta</taxon>
        <taxon>Embryophyta</taxon>
        <taxon>Tracheophyta</taxon>
        <taxon>Spermatophyta</taxon>
        <taxon>Magnoliopsida</taxon>
        <taxon>Liliopsida</taxon>
        <taxon>Poales</taxon>
        <taxon>Poaceae</taxon>
        <taxon>BOP clade</taxon>
        <taxon>Oryzoideae</taxon>
        <taxon>Oryzeae</taxon>
        <taxon>Oryzinae</taxon>
        <taxon>Oryza</taxon>
        <taxon>Oryza sativa</taxon>
    </lineage>
</organism>
<dbReference type="InterPro" id="IPR005162">
    <property type="entry name" value="Retrotrans_gag_dom"/>
</dbReference>
<evidence type="ECO:0000313" key="3">
    <source>
        <dbReference type="Proteomes" id="UP000000763"/>
    </source>
</evidence>
<dbReference type="Gene3D" id="3.30.420.10">
    <property type="entry name" value="Ribonuclease H-like superfamily/Ribonuclease H"/>
    <property type="match status" value="2"/>
</dbReference>
<dbReference type="Gene3D" id="3.30.70.270">
    <property type="match status" value="2"/>
</dbReference>
<protein>
    <submittedName>
        <fullName evidence="2">OSJNBa0094O15.10 protein</fullName>
    </submittedName>
</protein>
<dbReference type="Pfam" id="PF17921">
    <property type="entry name" value="Integrase_H2C2"/>
    <property type="match status" value="1"/>
</dbReference>
<dbReference type="InterPro" id="IPR000477">
    <property type="entry name" value="RT_dom"/>
</dbReference>
<dbReference type="Pfam" id="PF00665">
    <property type="entry name" value="rve"/>
    <property type="match status" value="1"/>
</dbReference>
<dbReference type="InterPro" id="IPR002156">
    <property type="entry name" value="RNaseH_domain"/>
</dbReference>
<sequence length="1197" mass="137021">MQQQPQGAAQQRPWADVIADVMREQFGLRPKETGSLYRQSYPKWFERVPLPNRFKIPDFSKFSGQEAFTWFSSLPYGSVNSWADLEKQFHSYFYSGVHEMKLSDLTAIKQRYDEPLHEYIQRFREMRNKCFSLSLTDAQLADLAFQGMIPPIREKFLSKDFDSLSHLIQKVTLREHRSADVRRSSRKVNHVCPYMYGSDDEDDDSEIAAAEWVRSKKVIPCQWLKSPGKEEKYDFDITKADKMFDLLLREKQIQLPTGHMIPSAKELGKRRYCKWHNSEEDINHRLRKPRPRQMENPSYYFEGVVEGSDVYAKDTIDDLDDKQGQGFMSADDLEEIDIGPGDRPRPTFISKHLSLEFRAKLIELLKEFRDCLAWEYYEMPGLSRSIVEHRLPIKPRVRPHQQLPRRCKADMLEPVKAEIKRLYDAGFIHPCRYAEWVSSIVPVIKKNGKVRVCIDFQDLNKATPKDEYPMPVADHLVDAASGNKILSFMDGNAGYNQIFMAEEDIHKTAFRCPGAIGLFEWVVMTFGLKSAGATYQRAMNYIYHDLIGSLVEVYIDDVVVKSKEVDDHIADLRKVFERTRKYGLKMNPTKCAFGVSAGQFLGFLVHERGIEVTQRSVNAIQKIKPPENKTELQEMIGKINFVRRFISNFSGRKDVTFRLSPGRAHLHPIAFIGHRLPSQTNTCLMCTLCPHSCAPGKNFPVGHPSQIAPGQARLTLEFSGDWLPEKKLQLVNMSILLILLSPRPGCYKGVPFRLYLSAGEKSISSVLIQELEGKELRHYLLSNECTVICKADVVRYMLSAPILKGRIGKWIFSLSEFDLRYESPKAIKGQAIADFIVEHRDDSVGSVEIVPWTLFFDGSVCTHGCGIGLVIISPRGACFEFAYTIKSYETNNQAEYEAVLKGLQLLKEVEADTIEIMGDSLLVISQLTGEYECKSDTLVVYNEKCLELMKEFRLVTLKYVSREQNLEANDLAQGASEYKPMVKDVKVEIAAMSADDWRYDVLYLSNPSQSASRKLRYKALKYTLLGDELYYRTIDGVLLKCLSDDQAKVAIGEVHEGICGTHQSAHKMKWLLRRAGYFWPTMLEDCFRYYKGCQDCQKFGAIQRAPASAMNPIIKPWPFRGWGIDMIDMINPSSSRGHKFISVATDYFTKWVEAIPLKKVDSGDAIQFVQEHIIYRFGLPQTITTDQGSVFVSDEFV</sequence>
<dbReference type="SUPFAM" id="SSF53098">
    <property type="entry name" value="Ribonuclease H-like"/>
    <property type="match status" value="2"/>
</dbReference>
<evidence type="ECO:0000259" key="1">
    <source>
        <dbReference type="PROSITE" id="PS50994"/>
    </source>
</evidence>
<dbReference type="InterPro" id="IPR050951">
    <property type="entry name" value="Retrovirus_Pol_polyprotein"/>
</dbReference>
<dbReference type="GO" id="GO:0004523">
    <property type="term" value="F:RNA-DNA hybrid ribonuclease activity"/>
    <property type="evidence" value="ECO:0007669"/>
    <property type="project" value="InterPro"/>
</dbReference>
<dbReference type="InterPro" id="IPR041588">
    <property type="entry name" value="Integrase_H2C2"/>
</dbReference>
<dbReference type="PROSITE" id="PS50994">
    <property type="entry name" value="INTEGRASE"/>
    <property type="match status" value="1"/>
</dbReference>
<proteinExistence type="predicted"/>
<evidence type="ECO:0000313" key="2">
    <source>
        <dbReference type="EMBL" id="CAD39341.2"/>
    </source>
</evidence>
<dbReference type="InterPro" id="IPR001584">
    <property type="entry name" value="Integrase_cat-core"/>
</dbReference>
<dbReference type="EMBL" id="AL662935">
    <property type="protein sequence ID" value="CAD39341.2"/>
    <property type="molecule type" value="Genomic_DNA"/>
</dbReference>
<dbReference type="PANTHER" id="PTHR37984">
    <property type="entry name" value="PROTEIN CBG26694"/>
    <property type="match status" value="1"/>
</dbReference>
<reference evidence="3" key="2">
    <citation type="journal article" date="2008" name="Nucleic Acids Res.">
        <title>The rice annotation project database (RAP-DB): 2008 update.</title>
        <authorList>
            <consortium name="The rice annotation project (RAP)"/>
        </authorList>
    </citation>
    <scope>GENOME REANNOTATION</scope>
    <source>
        <strain evidence="3">cv. Nipponbare</strain>
    </source>
</reference>
<dbReference type="InterPro" id="IPR036397">
    <property type="entry name" value="RNaseH_sf"/>
</dbReference>
<dbReference type="InterPro" id="IPR043502">
    <property type="entry name" value="DNA/RNA_pol_sf"/>
</dbReference>
<name>Q7XXJ2_ORYSJ</name>
<dbReference type="SUPFAM" id="SSF56672">
    <property type="entry name" value="DNA/RNA polymerases"/>
    <property type="match status" value="1"/>
</dbReference>
<dbReference type="PANTHER" id="PTHR37984:SF5">
    <property type="entry name" value="PROTEIN NYNRIN-LIKE"/>
    <property type="match status" value="1"/>
</dbReference>
<dbReference type="Proteomes" id="UP000000763">
    <property type="component" value="Chromosome 4"/>
</dbReference>
<dbReference type="Pfam" id="PF13456">
    <property type="entry name" value="RVT_3"/>
    <property type="match status" value="1"/>
</dbReference>
<dbReference type="GO" id="GO:0003676">
    <property type="term" value="F:nucleic acid binding"/>
    <property type="evidence" value="ECO:0007669"/>
    <property type="project" value="InterPro"/>
</dbReference>
<accession>Q7XXJ2</accession>
<dbReference type="CDD" id="cd01647">
    <property type="entry name" value="RT_LTR"/>
    <property type="match status" value="1"/>
</dbReference>
<dbReference type="InterPro" id="IPR043128">
    <property type="entry name" value="Rev_trsase/Diguanyl_cyclase"/>
</dbReference>
<dbReference type="CDD" id="cd09279">
    <property type="entry name" value="RNase_HI_like"/>
    <property type="match status" value="1"/>
</dbReference>
<dbReference type="GO" id="GO:0015074">
    <property type="term" value="P:DNA integration"/>
    <property type="evidence" value="ECO:0007669"/>
    <property type="project" value="InterPro"/>
</dbReference>
<dbReference type="Pfam" id="PF00078">
    <property type="entry name" value="RVT_1"/>
    <property type="match status" value="1"/>
</dbReference>
<dbReference type="Pfam" id="PF03732">
    <property type="entry name" value="Retrotrans_gag"/>
    <property type="match status" value="1"/>
</dbReference>
<dbReference type="AlphaFoldDB" id="Q7XXJ2"/>
<dbReference type="Gene3D" id="1.10.340.70">
    <property type="match status" value="1"/>
</dbReference>